<dbReference type="STRING" id="76731.RD2015_2400"/>
<keyword evidence="3" id="KW-1185">Reference proteome</keyword>
<dbReference type="InterPro" id="IPR003675">
    <property type="entry name" value="Rce1/LyrA-like_dom"/>
</dbReference>
<dbReference type="OrthoDB" id="5322702at2"/>
<dbReference type="Proteomes" id="UP000060699">
    <property type="component" value="Chromosome"/>
</dbReference>
<reference evidence="2 3" key="1">
    <citation type="submission" date="2015-12" db="EMBL/GenBank/DDBJ databases">
        <title>Complete genome of Roseateles depolymerans KCTC 42856.</title>
        <authorList>
            <person name="Kim K.M."/>
        </authorList>
    </citation>
    <scope>NUCLEOTIDE SEQUENCE [LARGE SCALE GENOMIC DNA]</scope>
    <source>
        <strain evidence="2 3">KCTC 42856</strain>
    </source>
</reference>
<feature type="domain" description="CAAX prenyl protease 2/Lysostaphin resistance protein A-like" evidence="1">
    <location>
        <begin position="193"/>
        <end position="299"/>
    </location>
</feature>
<dbReference type="Pfam" id="PF02517">
    <property type="entry name" value="Rce1-like"/>
    <property type="match status" value="1"/>
</dbReference>
<dbReference type="KEGG" id="rdp:RD2015_2400"/>
<name>A0A0U3CZV4_9BURK</name>
<evidence type="ECO:0000313" key="3">
    <source>
        <dbReference type="Proteomes" id="UP000060699"/>
    </source>
</evidence>
<dbReference type="AlphaFoldDB" id="A0A0U3CZV4"/>
<protein>
    <submittedName>
        <fullName evidence="2">Abortive infection protein</fullName>
    </submittedName>
</protein>
<dbReference type="GO" id="GO:0004175">
    <property type="term" value="F:endopeptidase activity"/>
    <property type="evidence" value="ECO:0007669"/>
    <property type="project" value="UniProtKB-ARBA"/>
</dbReference>
<dbReference type="GO" id="GO:0080120">
    <property type="term" value="P:CAAX-box protein maturation"/>
    <property type="evidence" value="ECO:0007669"/>
    <property type="project" value="UniProtKB-ARBA"/>
</dbReference>
<evidence type="ECO:0000259" key="1">
    <source>
        <dbReference type="Pfam" id="PF02517"/>
    </source>
</evidence>
<organism evidence="2 3">
    <name type="scientific">Roseateles depolymerans</name>
    <dbReference type="NCBI Taxonomy" id="76731"/>
    <lineage>
        <taxon>Bacteria</taxon>
        <taxon>Pseudomonadati</taxon>
        <taxon>Pseudomonadota</taxon>
        <taxon>Betaproteobacteria</taxon>
        <taxon>Burkholderiales</taxon>
        <taxon>Sphaerotilaceae</taxon>
        <taxon>Roseateles</taxon>
    </lineage>
</organism>
<proteinExistence type="predicted"/>
<accession>A0A0U3CZV4</accession>
<dbReference type="EMBL" id="CP013729">
    <property type="protein sequence ID" value="ALV06870.1"/>
    <property type="molecule type" value="Genomic_DNA"/>
</dbReference>
<evidence type="ECO:0000313" key="2">
    <source>
        <dbReference type="EMBL" id="ALV06870.1"/>
    </source>
</evidence>
<gene>
    <name evidence="2" type="ORF">RD2015_2400</name>
</gene>
<sequence>MPAPFVLLMLAIAAVWLPPLRVGARWHVAPWGLLYAAATGLALVQGYVGPAGVAALVALVGLAEVLRRQARLPSGSAAPPVASPALYWSAFAALLVLAVALSLHAVPGFRNPVAIDAVKFSEDGRAFTQYLNFDKGSVGLVLLALLAPRLHRGDAVLRTVGSTLLQTAVVAIAVLGLATALGMIQWDPKWPPQTLQFLVTNLLLTCVAEEALFRWMVQDRLAFGSRPPEQADAIAAPRWGGRPLTALVVSALLFGAAHAGAGPGMIVVATVAGLGYAAAYQWHRRIESAVLMHFGVNALHFVLFTYPLKA</sequence>
<dbReference type="PATRIC" id="fig|76731.3.peg.2458"/>